<keyword evidence="3" id="KW-1185">Reference proteome</keyword>
<dbReference type="PANTHER" id="PTHR43157">
    <property type="entry name" value="PHOSPHATIDYLINOSITOL-GLYCAN BIOSYNTHESIS CLASS F PROTEIN-RELATED"/>
    <property type="match status" value="1"/>
</dbReference>
<keyword evidence="1" id="KW-0560">Oxidoreductase</keyword>
<dbReference type="PRINTS" id="PR00081">
    <property type="entry name" value="GDHRDH"/>
</dbReference>
<dbReference type="EMBL" id="PDLM01000003">
    <property type="protein sequence ID" value="RDW81823.1"/>
    <property type="molecule type" value="Genomic_DNA"/>
</dbReference>
<dbReference type="PANTHER" id="PTHR43157:SF35">
    <property type="entry name" value="DEHYDROGENASE_REDUCTASE FAMILY PROTEIN, PUTATIVE-RELATED"/>
    <property type="match status" value="1"/>
</dbReference>
<name>A0A3D8S696_9HELO</name>
<protein>
    <submittedName>
        <fullName evidence="2">Uncharacterized protein</fullName>
    </submittedName>
</protein>
<accession>A0A3D8S696</accession>
<evidence type="ECO:0000313" key="3">
    <source>
        <dbReference type="Proteomes" id="UP000256645"/>
    </source>
</evidence>
<evidence type="ECO:0000313" key="2">
    <source>
        <dbReference type="EMBL" id="RDW81823.1"/>
    </source>
</evidence>
<evidence type="ECO:0000256" key="1">
    <source>
        <dbReference type="ARBA" id="ARBA00023002"/>
    </source>
</evidence>
<reference evidence="2 3" key="1">
    <citation type="journal article" date="2018" name="IMA Fungus">
        <title>IMA Genome-F 9: Draft genome sequence of Annulohypoxylon stygium, Aspergillus mulundensis, Berkeleyomyces basicola (syn. Thielaviopsis basicola), Ceratocystis smalleyi, two Cercospora beticola strains, Coleophoma cylindrospora, Fusarium fracticaudum, Phialophora cf. hyalina, and Morchella septimelata.</title>
        <authorList>
            <person name="Wingfield B.D."/>
            <person name="Bills G.F."/>
            <person name="Dong Y."/>
            <person name="Huang W."/>
            <person name="Nel W.J."/>
            <person name="Swalarsk-Parry B.S."/>
            <person name="Vaghefi N."/>
            <person name="Wilken P.M."/>
            <person name="An Z."/>
            <person name="de Beer Z.W."/>
            <person name="De Vos L."/>
            <person name="Chen L."/>
            <person name="Duong T.A."/>
            <person name="Gao Y."/>
            <person name="Hammerbacher A."/>
            <person name="Kikkert J.R."/>
            <person name="Li Y."/>
            <person name="Li H."/>
            <person name="Li K."/>
            <person name="Li Q."/>
            <person name="Liu X."/>
            <person name="Ma X."/>
            <person name="Naidoo K."/>
            <person name="Pethybridge S.J."/>
            <person name="Sun J."/>
            <person name="Steenkamp E.T."/>
            <person name="van der Nest M.A."/>
            <person name="van Wyk S."/>
            <person name="Wingfield M.J."/>
            <person name="Xiong C."/>
            <person name="Yue Q."/>
            <person name="Zhang X."/>
        </authorList>
    </citation>
    <scope>NUCLEOTIDE SEQUENCE [LARGE SCALE GENOMIC DNA]</scope>
    <source>
        <strain evidence="2 3">BP6252</strain>
    </source>
</reference>
<dbReference type="InterPro" id="IPR036291">
    <property type="entry name" value="NAD(P)-bd_dom_sf"/>
</dbReference>
<dbReference type="Gene3D" id="3.40.50.720">
    <property type="entry name" value="NAD(P)-binding Rossmann-like Domain"/>
    <property type="match status" value="1"/>
</dbReference>
<dbReference type="SUPFAM" id="SSF51735">
    <property type="entry name" value="NAD(P)-binding Rossmann-fold domains"/>
    <property type="match status" value="1"/>
</dbReference>
<comment type="caution">
    <text evidence="2">The sequence shown here is derived from an EMBL/GenBank/DDBJ whole genome shotgun (WGS) entry which is preliminary data.</text>
</comment>
<gene>
    <name evidence="2" type="ORF">BP6252_02935</name>
</gene>
<dbReference type="InterPro" id="IPR002347">
    <property type="entry name" value="SDR_fam"/>
</dbReference>
<dbReference type="Pfam" id="PF00106">
    <property type="entry name" value="adh_short"/>
    <property type="match status" value="1"/>
</dbReference>
<dbReference type="Proteomes" id="UP000256645">
    <property type="component" value="Unassembled WGS sequence"/>
</dbReference>
<dbReference type="STRING" id="1849047.A0A3D8S696"/>
<sequence>MTSSKDMQPFPYPFFPKVWFTNQFCAKPKWPPQTIDLSNKVVVITGGNTGLGLESARQFLSFRPRHLIITARSVQKGETAMAKLRDQYINTTIEVWLLDMCSYDSIRAFAKRLEMELSRLDIVVLNAGVQKVQFDTVPSTGHEETIQVNYFSTVLLSILLLPILKSKSPADSPGRLSIVNAALSLQAKLPVGDGSPYLKSFDDPERFSPQNQYPSSKALAHLFLYKLVDYVSADDVIVNLVDPGLVKGTEMSRNISGIIAVFVAGFKAVTARALDVGACTYLDASIVKGKESHGSFIMSWQITPFNNILYTPEGKLLVEKVWKETMDELAFADIQEILVFMGSNNASVIL</sequence>
<proteinExistence type="predicted"/>
<dbReference type="OrthoDB" id="542013at2759"/>
<organism evidence="2 3">
    <name type="scientific">Coleophoma cylindrospora</name>
    <dbReference type="NCBI Taxonomy" id="1849047"/>
    <lineage>
        <taxon>Eukaryota</taxon>
        <taxon>Fungi</taxon>
        <taxon>Dikarya</taxon>
        <taxon>Ascomycota</taxon>
        <taxon>Pezizomycotina</taxon>
        <taxon>Leotiomycetes</taxon>
        <taxon>Helotiales</taxon>
        <taxon>Dermateaceae</taxon>
        <taxon>Coleophoma</taxon>
    </lineage>
</organism>
<dbReference type="AlphaFoldDB" id="A0A3D8S696"/>
<dbReference type="GO" id="GO:0016491">
    <property type="term" value="F:oxidoreductase activity"/>
    <property type="evidence" value="ECO:0007669"/>
    <property type="project" value="UniProtKB-KW"/>
</dbReference>